<evidence type="ECO:0000259" key="1">
    <source>
        <dbReference type="PROSITE" id="PS50043"/>
    </source>
</evidence>
<name>A0ABR7UFN0_9BRAD</name>
<dbReference type="Proteomes" id="UP000639516">
    <property type="component" value="Unassembled WGS sequence"/>
</dbReference>
<dbReference type="Gene3D" id="1.10.10.10">
    <property type="entry name" value="Winged helix-like DNA-binding domain superfamily/Winged helix DNA-binding domain"/>
    <property type="match status" value="1"/>
</dbReference>
<reference evidence="2 3" key="1">
    <citation type="journal article" date="2020" name="Arch. Microbiol.">
        <title>Bradyrhizobium campsiandrae sp. nov., a nitrogen-fixing bacterial strain isolated from a native leguminous tree from the Amazon adapted to flooded conditions.</title>
        <authorList>
            <person name="Cabral Michel D."/>
            <person name="Martins da Costa E."/>
            <person name="Azarias Guimaraes A."/>
            <person name="Soares de Carvalho T."/>
            <person name="Santos de Castro Caputo P."/>
            <person name="Willems A."/>
            <person name="de Souza Moreira F.M."/>
        </authorList>
    </citation>
    <scope>NUCLEOTIDE SEQUENCE [LARGE SCALE GENOMIC DNA]</scope>
    <source>
        <strain evidence="3">INPA 384B</strain>
    </source>
</reference>
<feature type="domain" description="HTH luxR-type" evidence="1">
    <location>
        <begin position="303"/>
        <end position="368"/>
    </location>
</feature>
<dbReference type="PROSITE" id="PS50043">
    <property type="entry name" value="HTH_LUXR_2"/>
    <property type="match status" value="1"/>
</dbReference>
<dbReference type="InterPro" id="IPR000792">
    <property type="entry name" value="Tscrpt_reg_LuxR_C"/>
</dbReference>
<dbReference type="PRINTS" id="PR00038">
    <property type="entry name" value="HTHLUXR"/>
</dbReference>
<dbReference type="EMBL" id="JAATTO010000057">
    <property type="protein sequence ID" value="MBC9982916.1"/>
    <property type="molecule type" value="Genomic_DNA"/>
</dbReference>
<organism evidence="2 3">
    <name type="scientific">Bradyrhizobium campsiandrae</name>
    <dbReference type="NCBI Taxonomy" id="1729892"/>
    <lineage>
        <taxon>Bacteria</taxon>
        <taxon>Pseudomonadati</taxon>
        <taxon>Pseudomonadota</taxon>
        <taxon>Alphaproteobacteria</taxon>
        <taxon>Hyphomicrobiales</taxon>
        <taxon>Nitrobacteraceae</taxon>
        <taxon>Bradyrhizobium</taxon>
    </lineage>
</organism>
<dbReference type="SUPFAM" id="SSF46894">
    <property type="entry name" value="C-terminal effector domain of the bipartite response regulators"/>
    <property type="match status" value="1"/>
</dbReference>
<dbReference type="Pfam" id="PF00196">
    <property type="entry name" value="GerE"/>
    <property type="match status" value="1"/>
</dbReference>
<accession>A0ABR7UFN0</accession>
<gene>
    <name evidence="2" type="ORF">HA482_32400</name>
</gene>
<dbReference type="PROSITE" id="PS00622">
    <property type="entry name" value="HTH_LUXR_1"/>
    <property type="match status" value="1"/>
</dbReference>
<sequence length="373" mass="40542">MNGREFTSEKLANAISDIGETIVEPSAWPIVMDKISGAIGATGAFLIQADVRTPDVPRTASLCDFVDDYFRHGWHTRDVRAARGAPLLLSGHSVVVDQDILTKEEIAREPLYNECNLKHGLAWFAGIKVWTGQALWAMAIQRSVNAGPFSETEKGLLGTLSRPLSDAASLSALMGYTAINSATNALGVVGEAAIAIGRKGEVLGTNSAAEMLFDQEFFVVGRRLRIKDSEANREFQDLSDRLTSSSDTEPLRATPIIVRRTGKAPLVLREFPIHGAARTPFLGARSLLICAATDQSTTFDPSLLSRVYGLTQAEARVAVMIAAGKSVEEVASHLRLSRGTITTQLKAVFQKTDVHRQSELVALLARFRDYGYR</sequence>
<dbReference type="SMART" id="SM00421">
    <property type="entry name" value="HTH_LUXR"/>
    <property type="match status" value="1"/>
</dbReference>
<dbReference type="RefSeq" id="WP_188101056.1">
    <property type="nucleotide sequence ID" value="NZ_JAANIH010000020.1"/>
</dbReference>
<comment type="caution">
    <text evidence="2">The sequence shown here is derived from an EMBL/GenBank/DDBJ whole genome shotgun (WGS) entry which is preliminary data.</text>
</comment>
<dbReference type="CDD" id="cd06170">
    <property type="entry name" value="LuxR_C_like"/>
    <property type="match status" value="1"/>
</dbReference>
<proteinExistence type="predicted"/>
<dbReference type="InterPro" id="IPR036388">
    <property type="entry name" value="WH-like_DNA-bd_sf"/>
</dbReference>
<protein>
    <submittedName>
        <fullName evidence="2">Helix-turn-helix transcriptional regulator</fullName>
    </submittedName>
</protein>
<dbReference type="InterPro" id="IPR016032">
    <property type="entry name" value="Sig_transdc_resp-reg_C-effctor"/>
</dbReference>
<keyword evidence="3" id="KW-1185">Reference proteome</keyword>
<evidence type="ECO:0000313" key="3">
    <source>
        <dbReference type="Proteomes" id="UP000639516"/>
    </source>
</evidence>
<evidence type="ECO:0000313" key="2">
    <source>
        <dbReference type="EMBL" id="MBC9982916.1"/>
    </source>
</evidence>